<dbReference type="GO" id="GO:0048487">
    <property type="term" value="F:beta-tubulin binding"/>
    <property type="evidence" value="ECO:0007669"/>
    <property type="project" value="InterPro"/>
</dbReference>
<dbReference type="Pfam" id="PF02970">
    <property type="entry name" value="TBCA"/>
    <property type="match status" value="1"/>
</dbReference>
<comment type="subunit">
    <text evidence="3">Supercomplex made of cofactors A to E. Cofactors A and D function by capturing and stabilizing tubulin in a quasi-native conformation. Cofactor E binds to the cofactor D-tubulin complex; interaction with cofactor C then causes the release of tubulin polypeptides that are committed to the native state.</text>
</comment>
<dbReference type="InterPro" id="IPR036126">
    <property type="entry name" value="TBCA_sf"/>
</dbReference>
<evidence type="ECO:0000256" key="4">
    <source>
        <dbReference type="SAM" id="Coils"/>
    </source>
</evidence>
<protein>
    <recommendedName>
        <fullName evidence="3">Tubulin-specific chaperone A</fullName>
    </recommendedName>
</protein>
<dbReference type="Gene3D" id="1.20.58.90">
    <property type="match status" value="1"/>
</dbReference>
<evidence type="ECO:0000313" key="6">
    <source>
        <dbReference type="Proteomes" id="UP000070089"/>
    </source>
</evidence>
<organism evidence="5 6">
    <name type="scientific">Giardia duodenalis assemblage B</name>
    <dbReference type="NCBI Taxonomy" id="1394984"/>
    <lineage>
        <taxon>Eukaryota</taxon>
        <taxon>Metamonada</taxon>
        <taxon>Diplomonadida</taxon>
        <taxon>Hexamitidae</taxon>
        <taxon>Giardiinae</taxon>
        <taxon>Giardia</taxon>
    </lineage>
</organism>
<evidence type="ECO:0000256" key="1">
    <source>
        <dbReference type="ARBA" id="ARBA00006806"/>
    </source>
</evidence>
<dbReference type="PANTHER" id="PTHR21500:SF0">
    <property type="entry name" value="TUBULIN-SPECIFIC CHAPERONE A"/>
    <property type="match status" value="1"/>
</dbReference>
<dbReference type="InterPro" id="IPR004226">
    <property type="entry name" value="TBCA"/>
</dbReference>
<sequence>MMTEIAKRLTKEAGITKRLAKDVLADTKELQCERARLEKMRSENAEEGRLNIQANVIKDVEASIPANLTRLQKQIKAMEAVIQEAEALPTPPEKELEAAREAINLAKETYEANKK</sequence>
<dbReference type="GO" id="GO:0007023">
    <property type="term" value="P:post-chaperonin tubulin folding pathway"/>
    <property type="evidence" value="ECO:0007669"/>
    <property type="project" value="UniProtKB-UniRule"/>
</dbReference>
<feature type="coiled-coil region" evidence="4">
    <location>
        <begin position="68"/>
        <end position="113"/>
    </location>
</feature>
<dbReference type="VEuPathDB" id="GiardiaDB:QR46_1608"/>
<keyword evidence="3" id="KW-0493">Microtubule</keyword>
<comment type="subcellular location">
    <subcellularLocation>
        <location evidence="3">Cytoplasm</location>
        <location evidence="3">Cytoskeleton</location>
    </subcellularLocation>
</comment>
<keyword evidence="2 3" id="KW-0143">Chaperone</keyword>
<accession>A0A132NWD1</accession>
<dbReference type="OrthoDB" id="296187at2759"/>
<evidence type="ECO:0000313" key="5">
    <source>
        <dbReference type="EMBL" id="KWX14377.1"/>
    </source>
</evidence>
<dbReference type="AlphaFoldDB" id="A0A132NWD1"/>
<keyword evidence="4" id="KW-0175">Coiled coil</keyword>
<keyword evidence="3" id="KW-0206">Cytoskeleton</keyword>
<dbReference type="GO" id="GO:0007021">
    <property type="term" value="P:tubulin complex assembly"/>
    <property type="evidence" value="ECO:0007669"/>
    <property type="project" value="UniProtKB-UniRule"/>
</dbReference>
<dbReference type="SUPFAM" id="SSF46988">
    <property type="entry name" value="Tubulin chaperone cofactor A"/>
    <property type="match status" value="1"/>
</dbReference>
<evidence type="ECO:0000256" key="2">
    <source>
        <dbReference type="ARBA" id="ARBA00023186"/>
    </source>
</evidence>
<keyword evidence="3" id="KW-0963">Cytoplasm</keyword>
<reference evidence="5 6" key="1">
    <citation type="journal article" date="2015" name="Mol. Biochem. Parasitol.">
        <title>Identification of polymorphic genes for use in assemblage B genotyping assays through comparative genomics of multiple assemblage B Giardia duodenalis isolates.</title>
        <authorList>
            <person name="Wielinga C."/>
            <person name="Thompson R.C."/>
            <person name="Monis P."/>
            <person name="Ryan U."/>
        </authorList>
    </citation>
    <scope>NUCLEOTIDE SEQUENCE [LARGE SCALE GENOMIC DNA]</scope>
    <source>
        <strain evidence="5 6">BAH15c1</strain>
    </source>
</reference>
<dbReference type="PANTHER" id="PTHR21500">
    <property type="entry name" value="TUBULIN-SPECIFIC CHAPERONE A"/>
    <property type="match status" value="1"/>
</dbReference>
<gene>
    <name evidence="5" type="ORF">QR46_1608</name>
</gene>
<proteinExistence type="inferred from homology"/>
<name>A0A132NWD1_GIAIN</name>
<dbReference type="GO" id="GO:0005874">
    <property type="term" value="C:microtubule"/>
    <property type="evidence" value="ECO:0007669"/>
    <property type="project" value="UniProtKB-KW"/>
</dbReference>
<comment type="caution">
    <text evidence="5">The sequence shown here is derived from an EMBL/GenBank/DDBJ whole genome shotgun (WGS) entry which is preliminary data.</text>
</comment>
<dbReference type="Proteomes" id="UP000070089">
    <property type="component" value="Unassembled WGS sequence"/>
</dbReference>
<comment type="similarity">
    <text evidence="1 3">Belongs to the TBCA family.</text>
</comment>
<dbReference type="GO" id="GO:0005829">
    <property type="term" value="C:cytosol"/>
    <property type="evidence" value="ECO:0007669"/>
    <property type="project" value="TreeGrafter"/>
</dbReference>
<dbReference type="EMBL" id="JXTI01000034">
    <property type="protein sequence ID" value="KWX14377.1"/>
    <property type="molecule type" value="Genomic_DNA"/>
</dbReference>
<evidence type="ECO:0000256" key="3">
    <source>
        <dbReference type="RuleBase" id="RU364030"/>
    </source>
</evidence>